<dbReference type="EMBL" id="JACIED010000002">
    <property type="protein sequence ID" value="MBB4007160.1"/>
    <property type="molecule type" value="Genomic_DNA"/>
</dbReference>
<gene>
    <name evidence="3" type="ORF">BJF91_23835</name>
    <name evidence="2" type="ORF">GGQ71_001423</name>
</gene>
<proteinExistence type="predicted"/>
<evidence type="ECO:0000313" key="4">
    <source>
        <dbReference type="Proteomes" id="UP000185598"/>
    </source>
</evidence>
<dbReference type="STRING" id="887144.BJF91_23835"/>
<evidence type="ECO:0000313" key="2">
    <source>
        <dbReference type="EMBL" id="MBB4007160.1"/>
    </source>
</evidence>
<dbReference type="Proteomes" id="UP000544107">
    <property type="component" value="Unassembled WGS sequence"/>
</dbReference>
<reference evidence="2 5" key="2">
    <citation type="submission" date="2020-08" db="EMBL/GenBank/DDBJ databases">
        <title>Genomic Encyclopedia of Type Strains, Phase IV (KMG-IV): sequencing the most valuable type-strain genomes for metagenomic binning, comparative biology and taxonomic classification.</title>
        <authorList>
            <person name="Goeker M."/>
        </authorList>
    </citation>
    <scope>NUCLEOTIDE SEQUENCE [LARGE SCALE GENOMIC DNA]</scope>
    <source>
        <strain evidence="2 5">DSM 100021</strain>
    </source>
</reference>
<reference evidence="3 4" key="1">
    <citation type="submission" date="2016-09" db="EMBL/GenBank/DDBJ databases">
        <title>Rhizobium oryziradicis sp. nov., isolated from the root of rice.</title>
        <authorList>
            <person name="Zhao J."/>
            <person name="Zhang X."/>
        </authorList>
    </citation>
    <scope>NUCLEOTIDE SEQUENCE [LARGE SCALE GENOMIC DNA]</scope>
    <source>
        <strain evidence="3 4">14971</strain>
    </source>
</reference>
<name>A0A1Q9AAU1_9HYPH</name>
<dbReference type="InterPro" id="IPR035437">
    <property type="entry name" value="SNase_OB-fold_sf"/>
</dbReference>
<comment type="caution">
    <text evidence="3">The sequence shown here is derived from an EMBL/GenBank/DDBJ whole genome shotgun (WGS) entry which is preliminary data.</text>
</comment>
<feature type="domain" description="TNase-like" evidence="1">
    <location>
        <begin position="21"/>
        <end position="192"/>
    </location>
</feature>
<keyword evidence="2" id="KW-0255">Endonuclease</keyword>
<keyword evidence="2" id="KW-0540">Nuclease</keyword>
<dbReference type="Pfam" id="PF00565">
    <property type="entry name" value="SNase"/>
    <property type="match status" value="1"/>
</dbReference>
<evidence type="ECO:0000259" key="1">
    <source>
        <dbReference type="PROSITE" id="PS50830"/>
    </source>
</evidence>
<dbReference type="EMBL" id="MKIN01000018">
    <property type="protein sequence ID" value="OLP51942.1"/>
    <property type="molecule type" value="Genomic_DNA"/>
</dbReference>
<dbReference type="Proteomes" id="UP000185598">
    <property type="component" value="Unassembled WGS sequence"/>
</dbReference>
<keyword evidence="4" id="KW-1185">Reference proteome</keyword>
<dbReference type="PROSITE" id="PS50830">
    <property type="entry name" value="TNASE_3"/>
    <property type="match status" value="1"/>
</dbReference>
<evidence type="ECO:0000313" key="5">
    <source>
        <dbReference type="Proteomes" id="UP000544107"/>
    </source>
</evidence>
<evidence type="ECO:0000313" key="3">
    <source>
        <dbReference type="EMBL" id="OLP51942.1"/>
    </source>
</evidence>
<dbReference type="Gene3D" id="2.40.50.90">
    <property type="match status" value="1"/>
</dbReference>
<organism evidence="3 4">
    <name type="scientific">Allorhizobium taibaishanense</name>
    <dbReference type="NCBI Taxonomy" id="887144"/>
    <lineage>
        <taxon>Bacteria</taxon>
        <taxon>Pseudomonadati</taxon>
        <taxon>Pseudomonadota</taxon>
        <taxon>Alphaproteobacteria</taxon>
        <taxon>Hyphomicrobiales</taxon>
        <taxon>Rhizobiaceae</taxon>
        <taxon>Rhizobium/Agrobacterium group</taxon>
        <taxon>Allorhizobium</taxon>
    </lineage>
</organism>
<accession>A0A1Q9AAU1</accession>
<dbReference type="AlphaFoldDB" id="A0A1Q9AAU1"/>
<dbReference type="GO" id="GO:0004519">
    <property type="term" value="F:endonuclease activity"/>
    <property type="evidence" value="ECO:0007669"/>
    <property type="project" value="UniProtKB-KW"/>
</dbReference>
<dbReference type="RefSeq" id="WP_075613072.1">
    <property type="nucleotide sequence ID" value="NZ_JACIED010000002.1"/>
</dbReference>
<dbReference type="InterPro" id="IPR016071">
    <property type="entry name" value="Staphylococal_nuclease_OB-fold"/>
</dbReference>
<sequence length="296" mass="32595">MALQHYRYVSGTIIVIGKQPDGDSVRFRPDDENALADIYRAHLLRPAKDGSHQLRLEGIDTPETHYESKAQPRGGVARDYLLKDLIGFSSFTLSKETVTAAVPQTIQAGILTASADIHGRPISYLTLDGNPFASGDTGAIAPEVLKKSVNYRLIETGMAYPMLYSSAPVDQREAISAAARQARDAGLGVWAADKTERFAVTTLADLGWASGSHPDENEEAGTGRAQLIFPKLFRRACDFLKSGETDLVEWLAKTEGENDKVIVDNRVEVPLSQLLRRENDRYRFDADLTQAVFVEK</sequence>
<keyword evidence="2" id="KW-0378">Hydrolase</keyword>
<dbReference type="SUPFAM" id="SSF50199">
    <property type="entry name" value="Staphylococcal nuclease"/>
    <property type="match status" value="1"/>
</dbReference>
<dbReference type="OrthoDB" id="7065322at2"/>
<protein>
    <submittedName>
        <fullName evidence="2">Endonuclease YncB(Thermonuclease family)</fullName>
    </submittedName>
</protein>